<evidence type="ECO:0000313" key="2">
    <source>
        <dbReference type="Proteomes" id="UP000325255"/>
    </source>
</evidence>
<dbReference type="EMBL" id="VWPK01000012">
    <property type="protein sequence ID" value="KAA5612419.1"/>
    <property type="molecule type" value="Genomic_DNA"/>
</dbReference>
<proteinExistence type="predicted"/>
<keyword evidence="2" id="KW-1185">Reference proteome</keyword>
<dbReference type="RefSeq" id="WP_150040518.1">
    <property type="nucleotide sequence ID" value="NZ_OW485601.1"/>
</dbReference>
<dbReference type="Proteomes" id="UP000325255">
    <property type="component" value="Unassembled WGS sequence"/>
</dbReference>
<name>A0A5M6IWS9_9PROT</name>
<dbReference type="AlphaFoldDB" id="A0A5M6IWS9"/>
<accession>A0A5M6IWS9</accession>
<reference evidence="1 2" key="1">
    <citation type="submission" date="2019-09" db="EMBL/GenBank/DDBJ databases">
        <title>Genome sequence of Rhodovastum atsumiense, a diverse member of the Acetobacteraceae family of non-sulfur purple photosynthetic bacteria.</title>
        <authorList>
            <person name="Meyer T."/>
            <person name="Kyndt J."/>
        </authorList>
    </citation>
    <scope>NUCLEOTIDE SEQUENCE [LARGE SCALE GENOMIC DNA]</scope>
    <source>
        <strain evidence="1 2">DSM 21279</strain>
    </source>
</reference>
<sequence length="79" mass="8924">MSRISRLRIEAMDRESVFLATEERFARFDRSALPAGWRDLLTEPPFGERLAARIDRNGAPLEAALAAAPLLRWTPDIMA</sequence>
<evidence type="ECO:0000313" key="1">
    <source>
        <dbReference type="EMBL" id="KAA5612419.1"/>
    </source>
</evidence>
<comment type="caution">
    <text evidence="1">The sequence shown here is derived from an EMBL/GenBank/DDBJ whole genome shotgun (WGS) entry which is preliminary data.</text>
</comment>
<gene>
    <name evidence="1" type="ORF">F1189_09590</name>
</gene>
<organism evidence="1 2">
    <name type="scientific">Rhodovastum atsumiense</name>
    <dbReference type="NCBI Taxonomy" id="504468"/>
    <lineage>
        <taxon>Bacteria</taxon>
        <taxon>Pseudomonadati</taxon>
        <taxon>Pseudomonadota</taxon>
        <taxon>Alphaproteobacteria</taxon>
        <taxon>Acetobacterales</taxon>
        <taxon>Acetobacteraceae</taxon>
        <taxon>Rhodovastum</taxon>
    </lineage>
</organism>
<protein>
    <submittedName>
        <fullName evidence="1">Uncharacterized protein</fullName>
    </submittedName>
</protein>